<organism evidence="3 4">
    <name type="scientific">Solanum commersonii</name>
    <name type="common">Commerson's wild potato</name>
    <name type="synonym">Commerson's nightshade</name>
    <dbReference type="NCBI Taxonomy" id="4109"/>
    <lineage>
        <taxon>Eukaryota</taxon>
        <taxon>Viridiplantae</taxon>
        <taxon>Streptophyta</taxon>
        <taxon>Embryophyta</taxon>
        <taxon>Tracheophyta</taxon>
        <taxon>Spermatophyta</taxon>
        <taxon>Magnoliopsida</taxon>
        <taxon>eudicotyledons</taxon>
        <taxon>Gunneridae</taxon>
        <taxon>Pentapetalae</taxon>
        <taxon>asterids</taxon>
        <taxon>lamiids</taxon>
        <taxon>Solanales</taxon>
        <taxon>Solanaceae</taxon>
        <taxon>Solanoideae</taxon>
        <taxon>Solaneae</taxon>
        <taxon>Solanum</taxon>
    </lineage>
</organism>
<dbReference type="AlphaFoldDB" id="A0A9J5WU55"/>
<keyword evidence="1" id="KW-0378">Hydrolase</keyword>
<evidence type="ECO:0000313" key="3">
    <source>
        <dbReference type="EMBL" id="KAG5578805.1"/>
    </source>
</evidence>
<feature type="domain" description="DNA helicase Pif1-like DEAD-box helicase" evidence="2">
    <location>
        <begin position="19"/>
        <end position="97"/>
    </location>
</feature>
<dbReference type="GO" id="GO:0043139">
    <property type="term" value="F:5'-3' DNA helicase activity"/>
    <property type="evidence" value="ECO:0007669"/>
    <property type="project" value="UniProtKB-EC"/>
</dbReference>
<protein>
    <recommendedName>
        <fullName evidence="1">ATP-dependent DNA helicase</fullName>
        <ecNumber evidence="1">5.6.2.3</ecNumber>
    </recommendedName>
</protein>
<comment type="caution">
    <text evidence="3">The sequence shown here is derived from an EMBL/GenBank/DDBJ whole genome shotgun (WGS) entry which is preliminary data.</text>
</comment>
<dbReference type="EC" id="5.6.2.3" evidence="1"/>
<keyword evidence="1" id="KW-0233">DNA recombination</keyword>
<comment type="catalytic activity">
    <reaction evidence="1">
        <text>ATP + H2O = ADP + phosphate + H(+)</text>
        <dbReference type="Rhea" id="RHEA:13065"/>
        <dbReference type="ChEBI" id="CHEBI:15377"/>
        <dbReference type="ChEBI" id="CHEBI:15378"/>
        <dbReference type="ChEBI" id="CHEBI:30616"/>
        <dbReference type="ChEBI" id="CHEBI:43474"/>
        <dbReference type="ChEBI" id="CHEBI:456216"/>
        <dbReference type="EC" id="5.6.2.3"/>
    </reaction>
</comment>
<gene>
    <name evidence="3" type="ORF">H5410_049432</name>
</gene>
<dbReference type="GO" id="GO:0006281">
    <property type="term" value="P:DNA repair"/>
    <property type="evidence" value="ECO:0007669"/>
    <property type="project" value="UniProtKB-KW"/>
</dbReference>
<dbReference type="InterPro" id="IPR010285">
    <property type="entry name" value="DNA_helicase_pif1-like_DEAD"/>
</dbReference>
<keyword evidence="1" id="KW-0347">Helicase</keyword>
<keyword evidence="4" id="KW-1185">Reference proteome</keyword>
<dbReference type="PANTHER" id="PTHR10492">
    <property type="match status" value="1"/>
</dbReference>
<evidence type="ECO:0000259" key="2">
    <source>
        <dbReference type="Pfam" id="PF05970"/>
    </source>
</evidence>
<keyword evidence="1" id="KW-0227">DNA damage</keyword>
<sequence>MFTKKWAYDIILERKNISLSKALLVAIRTKGFIALATATSCSSLQYFREDLRTHSRFKIPIDIDENFTCNISKQSSLVTLIRDSKLIVWDEVSMAKKLSSS</sequence>
<evidence type="ECO:0000256" key="1">
    <source>
        <dbReference type="RuleBase" id="RU363044"/>
    </source>
</evidence>
<dbReference type="Pfam" id="PF05970">
    <property type="entry name" value="PIF1"/>
    <property type="match status" value="1"/>
</dbReference>
<proteinExistence type="inferred from homology"/>
<dbReference type="GO" id="GO:0016787">
    <property type="term" value="F:hydrolase activity"/>
    <property type="evidence" value="ECO:0007669"/>
    <property type="project" value="UniProtKB-KW"/>
</dbReference>
<dbReference type="GO" id="GO:0000723">
    <property type="term" value="P:telomere maintenance"/>
    <property type="evidence" value="ECO:0007669"/>
    <property type="project" value="InterPro"/>
</dbReference>
<dbReference type="PANTHER" id="PTHR10492:SF100">
    <property type="entry name" value="ATP-DEPENDENT DNA HELICASE"/>
    <property type="match status" value="1"/>
</dbReference>
<name>A0A9J5WU55_SOLCO</name>
<dbReference type="Proteomes" id="UP000824120">
    <property type="component" value="Chromosome 10"/>
</dbReference>
<comment type="cofactor">
    <cofactor evidence="1">
        <name>Mg(2+)</name>
        <dbReference type="ChEBI" id="CHEBI:18420"/>
    </cofactor>
</comment>
<comment type="similarity">
    <text evidence="1">Belongs to the helicase family.</text>
</comment>
<evidence type="ECO:0000313" key="4">
    <source>
        <dbReference type="Proteomes" id="UP000824120"/>
    </source>
</evidence>
<dbReference type="EMBL" id="JACXVP010000010">
    <property type="protein sequence ID" value="KAG5578805.1"/>
    <property type="molecule type" value="Genomic_DNA"/>
</dbReference>
<keyword evidence="1" id="KW-0067">ATP-binding</keyword>
<reference evidence="3 4" key="1">
    <citation type="submission" date="2020-09" db="EMBL/GenBank/DDBJ databases">
        <title>De no assembly of potato wild relative species, Solanum commersonii.</title>
        <authorList>
            <person name="Cho K."/>
        </authorList>
    </citation>
    <scope>NUCLEOTIDE SEQUENCE [LARGE SCALE GENOMIC DNA]</scope>
    <source>
        <strain evidence="3">LZ3.2</strain>
        <tissue evidence="3">Leaf</tissue>
    </source>
</reference>
<keyword evidence="1" id="KW-0234">DNA repair</keyword>
<dbReference type="GO" id="GO:0006310">
    <property type="term" value="P:DNA recombination"/>
    <property type="evidence" value="ECO:0007669"/>
    <property type="project" value="UniProtKB-KW"/>
</dbReference>
<keyword evidence="1" id="KW-0547">Nucleotide-binding</keyword>
<dbReference type="GO" id="GO:0005524">
    <property type="term" value="F:ATP binding"/>
    <property type="evidence" value="ECO:0007669"/>
    <property type="project" value="UniProtKB-KW"/>
</dbReference>
<accession>A0A9J5WU55</accession>
<dbReference type="OrthoDB" id="1927241at2759"/>